<dbReference type="InterPro" id="IPR043128">
    <property type="entry name" value="Rev_trsase/Diguanyl_cyclase"/>
</dbReference>
<feature type="transmembrane region" description="Helical" evidence="4">
    <location>
        <begin position="576"/>
        <end position="595"/>
    </location>
</feature>
<dbReference type="Pfam" id="PF09084">
    <property type="entry name" value="NMT1"/>
    <property type="match status" value="1"/>
</dbReference>
<dbReference type="FunFam" id="3.30.70.270:FF:000001">
    <property type="entry name" value="Diguanylate cyclase domain protein"/>
    <property type="match status" value="1"/>
</dbReference>
<dbReference type="CDD" id="cd01949">
    <property type="entry name" value="GGDEF"/>
    <property type="match status" value="1"/>
</dbReference>
<evidence type="ECO:0000313" key="7">
    <source>
        <dbReference type="EMBL" id="QKI89324.1"/>
    </source>
</evidence>
<sequence>MFKLMLRILSFVFLGLLALLWQTTAMAEEKPATSLDKVVLQLKWLHQFQFAGYYAAQKEGYFAERGLDVEIRERDLEKNNIQQVLNGEAQYGIADSILMLYQAKGNPLVIVAPIFQHSPQTLITLKSSGIDSPYQLEGKSVAFYQKDTDGFAVLAMANHLGIELNLQRLHHKTDPGVLVRGEVDVYAGYLTNEPYYLYQQGIEVNLIKPMNYGIDLYGDMLFTSRKELQEHPERVAAMRKAVIKGWQYALQNKREIAQYILDTYQPKNKTLDHLIFEAKAIEEMMAVNSTPIGTMDRGRLEFTKKLFHKHNLVQNDWDLSEGIYQPQISKLSFTAQEEAWIEAHPVLKLGIDPEWFPIDFVDENGQFSGISSELFHYIEEKTGLKFEVSPEYSWAQTIDMIKHKRLDLLSALTITEERKTYLKFTRPYLNFPTVVATRTGTPYLSNLKTLDTMKLAVVRGYAAQEFIELNFPAAQLFLVDSPLEGLKAVSKGDADGYVDNVAVIGHYIRTSGLGNLQVGGELPFSKAISIGVRDDWPELQGILDKVLAQLNPKELSEMQNRYLMVQYQSSFDWKTLLSLLVPLLIILAVIAFYTLQLRKARQDLQEKNQILHKLSSTDYLTGVYNRSYIDKRLLSEIARAKRYQTPLSILLFDLDHFKSINDTYGHDMGDEVLQTFTEVITSSIREIDVFGRWGGEEFLLISPNTDIEQAYFLAERIRHEVNNVHFRQKIRLASSIGVAELRADENLSEIVKRADEAVYSAKEQGRDQTVIAK</sequence>
<evidence type="ECO:0000259" key="6">
    <source>
        <dbReference type="PROSITE" id="PS50887"/>
    </source>
</evidence>
<dbReference type="InterPro" id="IPR050469">
    <property type="entry name" value="Diguanylate_Cyclase"/>
</dbReference>
<gene>
    <name evidence="7" type="ORF">HQN79_06975</name>
</gene>
<dbReference type="SUPFAM" id="SSF53850">
    <property type="entry name" value="Periplasmic binding protein-like II"/>
    <property type="match status" value="2"/>
</dbReference>
<dbReference type="SUPFAM" id="SSF55073">
    <property type="entry name" value="Nucleotide cyclase"/>
    <property type="match status" value="1"/>
</dbReference>
<name>A0A7D4SYS6_9GAMM</name>
<dbReference type="Pfam" id="PF00497">
    <property type="entry name" value="SBP_bac_3"/>
    <property type="match status" value="1"/>
</dbReference>
<protein>
    <recommendedName>
        <fullName evidence="2">diguanylate cyclase</fullName>
        <ecNumber evidence="2">2.7.7.65</ecNumber>
    </recommendedName>
</protein>
<keyword evidence="8" id="KW-1185">Reference proteome</keyword>
<evidence type="ECO:0000313" key="8">
    <source>
        <dbReference type="Proteomes" id="UP000504724"/>
    </source>
</evidence>
<evidence type="ECO:0000256" key="2">
    <source>
        <dbReference type="ARBA" id="ARBA00012528"/>
    </source>
</evidence>
<dbReference type="InterPro" id="IPR000160">
    <property type="entry name" value="GGDEF_dom"/>
</dbReference>
<dbReference type="Proteomes" id="UP000504724">
    <property type="component" value="Chromosome"/>
</dbReference>
<feature type="domain" description="GGDEF" evidence="6">
    <location>
        <begin position="645"/>
        <end position="773"/>
    </location>
</feature>
<dbReference type="PANTHER" id="PTHR45138:SF9">
    <property type="entry name" value="DIGUANYLATE CYCLASE DGCM-RELATED"/>
    <property type="match status" value="1"/>
</dbReference>
<feature type="signal peptide" evidence="5">
    <location>
        <begin position="1"/>
        <end position="27"/>
    </location>
</feature>
<dbReference type="PANTHER" id="PTHR45138">
    <property type="entry name" value="REGULATORY COMPONENTS OF SENSORY TRANSDUCTION SYSTEM"/>
    <property type="match status" value="1"/>
</dbReference>
<dbReference type="InterPro" id="IPR029787">
    <property type="entry name" value="Nucleotide_cyclase"/>
</dbReference>
<accession>A0A7D4SYS6</accession>
<dbReference type="RefSeq" id="WP_173285222.1">
    <property type="nucleotide sequence ID" value="NZ_CP054020.1"/>
</dbReference>
<evidence type="ECO:0000256" key="3">
    <source>
        <dbReference type="ARBA" id="ARBA00034247"/>
    </source>
</evidence>
<dbReference type="EC" id="2.7.7.65" evidence="2"/>
<dbReference type="CDD" id="cd01007">
    <property type="entry name" value="PBP2_BvgS_HisK_like"/>
    <property type="match status" value="1"/>
</dbReference>
<dbReference type="PROSITE" id="PS50887">
    <property type="entry name" value="GGDEF"/>
    <property type="match status" value="1"/>
</dbReference>
<evidence type="ECO:0000256" key="1">
    <source>
        <dbReference type="ARBA" id="ARBA00001946"/>
    </source>
</evidence>
<feature type="chain" id="PRO_5028996238" description="diguanylate cyclase" evidence="5">
    <location>
        <begin position="28"/>
        <end position="773"/>
    </location>
</feature>
<organism evidence="7 8">
    <name type="scientific">Thiomicrorhabdus xiamenensis</name>
    <dbReference type="NCBI Taxonomy" id="2739063"/>
    <lineage>
        <taxon>Bacteria</taxon>
        <taxon>Pseudomonadati</taxon>
        <taxon>Pseudomonadota</taxon>
        <taxon>Gammaproteobacteria</taxon>
        <taxon>Thiotrichales</taxon>
        <taxon>Piscirickettsiaceae</taxon>
        <taxon>Thiomicrorhabdus</taxon>
    </lineage>
</organism>
<comment type="catalytic activity">
    <reaction evidence="3">
        <text>2 GTP = 3',3'-c-di-GMP + 2 diphosphate</text>
        <dbReference type="Rhea" id="RHEA:24898"/>
        <dbReference type="ChEBI" id="CHEBI:33019"/>
        <dbReference type="ChEBI" id="CHEBI:37565"/>
        <dbReference type="ChEBI" id="CHEBI:58805"/>
        <dbReference type="EC" id="2.7.7.65"/>
    </reaction>
</comment>
<keyword evidence="4" id="KW-0812">Transmembrane</keyword>
<evidence type="ECO:0000256" key="5">
    <source>
        <dbReference type="SAM" id="SignalP"/>
    </source>
</evidence>
<dbReference type="GO" id="GO:0052621">
    <property type="term" value="F:diguanylate cyclase activity"/>
    <property type="evidence" value="ECO:0007669"/>
    <property type="project" value="UniProtKB-EC"/>
</dbReference>
<dbReference type="KEGG" id="txa:HQN79_06975"/>
<reference evidence="7 8" key="1">
    <citation type="submission" date="2020-05" db="EMBL/GenBank/DDBJ databases">
        <title>Thiomicrorhabdus sediminis sp.nov. and Thiomicrorhabdus xiamenensis sp.nov., novel sulfur-oxidizing bacteria isolated from coastal sediment.</title>
        <authorList>
            <person name="Liu X."/>
        </authorList>
    </citation>
    <scope>NUCLEOTIDE SEQUENCE [LARGE SCALE GENOMIC DNA]</scope>
    <source>
        <strain evidence="7 8">G2</strain>
    </source>
</reference>
<keyword evidence="5" id="KW-0732">Signal</keyword>
<dbReference type="Gene3D" id="3.30.70.270">
    <property type="match status" value="1"/>
</dbReference>
<dbReference type="AlphaFoldDB" id="A0A7D4SYS6"/>
<dbReference type="InterPro" id="IPR015168">
    <property type="entry name" value="SsuA/THI5"/>
</dbReference>
<dbReference type="EMBL" id="CP054020">
    <property type="protein sequence ID" value="QKI89324.1"/>
    <property type="molecule type" value="Genomic_DNA"/>
</dbReference>
<dbReference type="SMART" id="SM00267">
    <property type="entry name" value="GGDEF"/>
    <property type="match status" value="1"/>
</dbReference>
<dbReference type="Pfam" id="PF00990">
    <property type="entry name" value="GGDEF"/>
    <property type="match status" value="1"/>
</dbReference>
<dbReference type="SMART" id="SM00062">
    <property type="entry name" value="PBPb"/>
    <property type="match status" value="1"/>
</dbReference>
<keyword evidence="4" id="KW-0472">Membrane</keyword>
<dbReference type="InterPro" id="IPR001638">
    <property type="entry name" value="Solute-binding_3/MltF_N"/>
</dbReference>
<dbReference type="Gene3D" id="3.40.190.10">
    <property type="entry name" value="Periplasmic binding protein-like II"/>
    <property type="match status" value="4"/>
</dbReference>
<keyword evidence="4" id="KW-1133">Transmembrane helix</keyword>
<dbReference type="NCBIfam" id="TIGR00254">
    <property type="entry name" value="GGDEF"/>
    <property type="match status" value="1"/>
</dbReference>
<proteinExistence type="predicted"/>
<comment type="cofactor">
    <cofactor evidence="1">
        <name>Mg(2+)</name>
        <dbReference type="ChEBI" id="CHEBI:18420"/>
    </cofactor>
</comment>
<evidence type="ECO:0000256" key="4">
    <source>
        <dbReference type="SAM" id="Phobius"/>
    </source>
</evidence>